<dbReference type="SUPFAM" id="SSF52777">
    <property type="entry name" value="CoA-dependent acyltransferases"/>
    <property type="match status" value="2"/>
</dbReference>
<comment type="caution">
    <text evidence="13">The sequence shown here is derived from an EMBL/GenBank/DDBJ whole genome shotgun (WGS) entry which is preliminary data.</text>
</comment>
<dbReference type="Pfam" id="PF00755">
    <property type="entry name" value="Carn_acyltransf"/>
    <property type="match status" value="1"/>
</dbReference>
<evidence type="ECO:0000256" key="7">
    <source>
        <dbReference type="ARBA" id="ARBA00023315"/>
    </source>
</evidence>
<dbReference type="InterPro" id="IPR001227">
    <property type="entry name" value="Ac_transferase_dom_sf"/>
</dbReference>
<dbReference type="InterPro" id="IPR042231">
    <property type="entry name" value="Cho/carn_acyl_trans_2"/>
</dbReference>
<dbReference type="InterPro" id="IPR011032">
    <property type="entry name" value="GroES-like_sf"/>
</dbReference>
<dbReference type="InterPro" id="IPR036736">
    <property type="entry name" value="ACP-like_sf"/>
</dbReference>
<reference evidence="13 14" key="1">
    <citation type="journal article" date="2017" name="Biotechnol. Biofuels">
        <title>Differential beta-glucosidase expression as a function of carbon source availability in Talaromyces amestolkiae: a genomic and proteomic approach.</title>
        <authorList>
            <person name="de Eugenio L.I."/>
            <person name="Mendez-Liter J.A."/>
            <person name="Nieto-Dominguez M."/>
            <person name="Alonso L."/>
            <person name="Gil-Munoz J."/>
            <person name="Barriuso J."/>
            <person name="Prieto A."/>
            <person name="Martinez M.J."/>
        </authorList>
    </citation>
    <scope>NUCLEOTIDE SEQUENCE [LARGE SCALE GENOMIC DNA]</scope>
    <source>
        <strain evidence="13 14">CIB</strain>
    </source>
</reference>
<dbReference type="OrthoDB" id="329835at2759"/>
<evidence type="ECO:0000256" key="3">
    <source>
        <dbReference type="ARBA" id="ARBA00022450"/>
    </source>
</evidence>
<evidence type="ECO:0000256" key="8">
    <source>
        <dbReference type="PIRSR" id="PIRSR600542-1"/>
    </source>
</evidence>
<dbReference type="Pfam" id="PF08240">
    <property type="entry name" value="ADH_N"/>
    <property type="match status" value="1"/>
</dbReference>
<dbReference type="Pfam" id="PF16197">
    <property type="entry name" value="KAsynt_C_assoc"/>
    <property type="match status" value="1"/>
</dbReference>
<name>A0A364KR47_TALAM</name>
<dbReference type="InterPro" id="IPR016039">
    <property type="entry name" value="Thiolase-like"/>
</dbReference>
<dbReference type="Pfam" id="PF23297">
    <property type="entry name" value="ACP_SdgA_C"/>
    <property type="match status" value="1"/>
</dbReference>
<feature type="region of interest" description="C-terminal hotdog fold" evidence="9">
    <location>
        <begin position="1148"/>
        <end position="1303"/>
    </location>
</feature>
<dbReference type="SMART" id="SM00827">
    <property type="entry name" value="PKS_AT"/>
    <property type="match status" value="1"/>
</dbReference>
<dbReference type="InterPro" id="IPR000542">
    <property type="entry name" value="Carn_acyl_trans"/>
</dbReference>
<dbReference type="Pfam" id="PF22621">
    <property type="entry name" value="CurL-like_PKS_C"/>
    <property type="match status" value="1"/>
</dbReference>
<dbReference type="InterPro" id="IPR049551">
    <property type="entry name" value="PKS_DH_C"/>
</dbReference>
<proteinExistence type="inferred from homology"/>
<dbReference type="CDD" id="cd00833">
    <property type="entry name" value="PKS"/>
    <property type="match status" value="1"/>
</dbReference>
<comment type="pathway">
    <text evidence="1">Secondary metabolite biosynthesis.</text>
</comment>
<dbReference type="Pfam" id="PF00109">
    <property type="entry name" value="ketoacyl-synt"/>
    <property type="match status" value="1"/>
</dbReference>
<dbReference type="GO" id="GO:0044550">
    <property type="term" value="P:secondary metabolite biosynthetic process"/>
    <property type="evidence" value="ECO:0007669"/>
    <property type="project" value="TreeGrafter"/>
</dbReference>
<dbReference type="Gene3D" id="3.30.559.70">
    <property type="entry name" value="Choline/Carnitine o-acyltransferase, domain 2"/>
    <property type="match status" value="1"/>
</dbReference>
<dbReference type="Pfam" id="PF00698">
    <property type="entry name" value="Acyl_transf_1"/>
    <property type="match status" value="1"/>
</dbReference>
<dbReference type="PROSITE" id="PS50075">
    <property type="entry name" value="CARRIER"/>
    <property type="match status" value="1"/>
</dbReference>
<protein>
    <submittedName>
        <fullName evidence="13">Uncharacterized protein</fullName>
    </submittedName>
</protein>
<evidence type="ECO:0000256" key="4">
    <source>
        <dbReference type="ARBA" id="ARBA00022553"/>
    </source>
</evidence>
<feature type="domain" description="Carrier" evidence="10">
    <location>
        <begin position="2044"/>
        <end position="2121"/>
    </location>
</feature>
<dbReference type="Pfam" id="PF21089">
    <property type="entry name" value="PKS_DH_N"/>
    <property type="match status" value="1"/>
</dbReference>
<dbReference type="InterPro" id="IPR042104">
    <property type="entry name" value="PKS_dehydratase_sf"/>
</dbReference>
<dbReference type="InterPro" id="IPR009081">
    <property type="entry name" value="PP-bd_ACP"/>
</dbReference>
<dbReference type="Gene3D" id="3.30.559.10">
    <property type="entry name" value="Chloramphenicol acetyltransferase-like domain"/>
    <property type="match status" value="1"/>
</dbReference>
<comment type="similarity">
    <text evidence="2">Belongs to the carnitine/choline acetyltransferase family.</text>
</comment>
<dbReference type="SUPFAM" id="SSF51735">
    <property type="entry name" value="NAD(P)-binding Rossmann-fold domains"/>
    <property type="match status" value="1"/>
</dbReference>
<dbReference type="Gene3D" id="3.40.366.10">
    <property type="entry name" value="Malonyl-Coenzyme A Acyl Carrier Protein, domain 2"/>
    <property type="match status" value="1"/>
</dbReference>
<feature type="region of interest" description="N-terminal hotdog fold" evidence="9">
    <location>
        <begin position="979"/>
        <end position="1117"/>
    </location>
</feature>
<dbReference type="InterPro" id="IPR014031">
    <property type="entry name" value="Ketoacyl_synth_C"/>
</dbReference>
<dbReference type="GO" id="GO:0006633">
    <property type="term" value="P:fatty acid biosynthetic process"/>
    <property type="evidence" value="ECO:0007669"/>
    <property type="project" value="TreeGrafter"/>
</dbReference>
<dbReference type="PANTHER" id="PTHR43775">
    <property type="entry name" value="FATTY ACID SYNTHASE"/>
    <property type="match status" value="1"/>
</dbReference>
<dbReference type="PROSITE" id="PS52019">
    <property type="entry name" value="PKS_MFAS_DH"/>
    <property type="match status" value="1"/>
</dbReference>
<feature type="domain" description="Ketosynthase family 3 (KS3)" evidence="11">
    <location>
        <begin position="11"/>
        <end position="439"/>
    </location>
</feature>
<dbReference type="InterPro" id="IPR020806">
    <property type="entry name" value="PKS_PP-bd"/>
</dbReference>
<dbReference type="InterPro" id="IPR016035">
    <property type="entry name" value="Acyl_Trfase/lysoPLipase"/>
</dbReference>
<dbReference type="GeneID" id="63791242"/>
<feature type="active site" description="Proton acceptor; for dehydratase activity" evidence="9">
    <location>
        <position position="1011"/>
    </location>
</feature>
<dbReference type="InterPro" id="IPR014030">
    <property type="entry name" value="Ketoacyl_synth_N"/>
</dbReference>
<dbReference type="PROSITE" id="PS52004">
    <property type="entry name" value="KS3_2"/>
    <property type="match status" value="1"/>
</dbReference>
<dbReference type="Gene3D" id="3.10.129.110">
    <property type="entry name" value="Polyketide synthase dehydratase"/>
    <property type="match status" value="1"/>
</dbReference>
<sequence length="2744" mass="303344">MEGINMLISEVEPIAIVGLSCRLPGGADTPEKLWDLVHEGRQCWQDVPSDRYNWKAFHHPDPDTKGTHNSRGGFFLDQNLAEFDAGFFGIPAAEAAAMDPQQRILLEVSYEAFENTGMSLESLRGSRTGVYVALVSRDYERQTYKDPYQIPKHHLTGCGDATACGRISYVFDLKGPCMSLDTGCSGGMVALHLACQALRLGESDAAIVGGTNLLLGPDMTIAMSALRMINDEGRCYPFDSRGAGYGRAEGVAALVLKRLKDAVKDGDNVRAIIRNSGVNQDGKTNGILLPSSEAQGQLTAALYRQVGIHPREVSYVEAHGTGTQAGDAAEFNSIKQVFVDMETQRDHPLFLGSIKANLGHSESTSGLAGVIKTVMALEKSVIPPVSGLEIVKPSLYKMLESGDIILPKEPHQWPHSGRRLASVNSFGFGGTNAHVILESAPALSHNMNYANGWDEKNGNGSYTRMRFSDVSENLISPADGLVNTHDDSHDRNKARVENISSPSLDKVEPQLFVISAKSRTSLEGAVRNLKNWVSNHCATDGTVLNQLAKTLSSRRSQFKWRSSVIASSHLGLLSGLENVRTTKCSPKNQVVFLFTGQGAQYPGMGRELLVLHTSFAQSLYRSQDILKSLGASWSLVDEILCEESKSRINSSELSQPATTAIQIALVDMILETNVRPAMVLGHSSGEVAAAYAAGILNHKDALTISYYKGFVSGWCKETLPSKGAMLAVGLGEKEIMRYLQSCHSGRCVIGCVNSPSSLTLSGDELAIMEIQEMLDKDSVFNRRLKVDIAYHSHHMKAISDRFLQCLDGLMVKPPQNSVRFFSSVTGSEEFLPLSAKYWVDNLISQVRFAPALETLTRMHFESSSESLVLLEIGPHAALQGPIRQILTSAGPRSSKWLYSPTLVRNKDAHVAALEMVASLFESGIKINIPANFSRPENYCLQLRLPVLLNLPPYSWDHSNQYWHEGRLSKEYRFRQHAPHDLLGLRLTGTSTIEPIFRHILNVDDFPWLKEHIIDGFALYPGSAFLCMAIEAMRQVSKDRGEKSEISKYIFQEVSFSKALVIPDSPASIEVLLSFKPSQSSSERLDITWEEFRVTSVTANGKWNEHCRGLIRADYRSNLLRDVVGGAVGLDFKPSLARERLQAMSQDCSESVTTEAIYDEMRRNGIDYGDAFAIIQDLQLGDHQAFGKVKVPEIGALTPSQYMQPHIIHPAVFDAFMHIALPLYHRHCSQGPVMLVSIAEVSISADILNKPGDDLLVACRLTEAGRRQGSVEVSILQEDLQGNLKEVGHLLQENFCAIGEGESAENAPSSRSSSAGFPPPCYHLEWVPASWVPKVHQKDHVMTMKRVSVFCFSDNAIAESLAKRVSSRLGVRWDGRSCAVVPQTPDSMDPENIHIIFIDENSSMSTLKELFVALSNLKSVLWVNIATPKSPSVGRYVYALARSVQQEVEGYNGVVLDYHLDASLEEELQLSDVVLQVLLRCFVDAIDPENPIDREYVYWKGDLLVSRLVLHNSSNEWLDAKVNGKNVEKIAAFHADDNGIKLDFKTPGLLDSGLFVPIENSASDLDADEVLVRIYAHAVNQTDVLIALGRGQSSDLMVGEFSGEILAVGSLSWDIYKPGDRVCGWGALPYANIARVQCHRVHRVGGSISFVEAASIPLAFQTAAHALMNIAQLGPSQKILIHGAAGAIGQAAVSIAQYLGAEVYATVGSSEKQQLLMEDKNIPGARIFSSMSNTFSDAILSQTAGRGVDVVLNCSSGDLNMESISCIADFGYLIDITKSRKPLIFNSRARKNITVSSVDMELLAKRRPTQVQQMFAKVMALYEGGRLTPITPITTKSITDFANAFRHVQGQHHYGKTVLKCDKEVSVKQMARKSSPLRLSADGVYIVLGGDETLNHSLCMFLKDHGAISIVSVMFFGNAIQADSNDWSAFERIRLDIGNETGVPIVLSSRLGLDRVSVMGVLFVEEIFKASKSFIPIILEYCIRRDARQDSSSDLFVGLKKITRHVKNPVFSALNDKNADGESRDTKLSPTSISQRLADIETLDDLHTMVMAALVEQLASLLALDPDDIQVRGAAIDIGLDSILAIEFKKWVVRTIQAPIQTSEILDAPTLTQLTQLIVQRSKLCQSLLLPRSRSEDFGRHYEATATPSPNGHPLLIPVSCSTDTNENEKGLTTDLLPALPIPDLKVIIERHLSYMRAFATDEEFRNTLEIAAEFQATGSIGKRLYDRLQAIKRADPDNWYHDLYLRNQYLARKGGLAPYMSFFFTHPTAPMPGSQAARAAIVVSAVIEHKYQLDRKQVKTRYMNEQPLCMDLSRYLFNACREPKAGLDVMHQYSRNDYFIVLRRGHVFKIDFQELDNFTQRERLESIFETILDASLGNVDWLGLLTADDRRSWAKNREAFVNFSEANAAYIRTIEESAFLVCLDDGSPETAEERGRHFHFGDGSNRWNDKPIEYVITANGVSGIVGDHTGLDAGTILDLNQKISEQIRCYQSPEPSQRSFARIPVILKKITYTEVPSNIAANIEKVRSDYQKAIALREHRYPPSLPYGALFMKTHKIPANSGAQLLIQLAARYYFGYINPCWETVLQSNFQKGRVELNQVVTTQVAAFINAAADDSITLSTCKRLFIEAARTHSSAVLSCTRGNGSDRLLSILKEILEEGEEVPRLFQDPVYQRSRPRKFCSNCFTSGMAEDGCCLRDETGIWVHHEVQPEQVKFSIVGPTGKTSEFYKSLVKAGERVKEILNA</sequence>
<dbReference type="SUPFAM" id="SSF55048">
    <property type="entry name" value="Probable ACP-binding domain of malonyl-CoA ACP transacylase"/>
    <property type="match status" value="1"/>
</dbReference>
<dbReference type="SUPFAM" id="SSF53901">
    <property type="entry name" value="Thiolase-like"/>
    <property type="match status" value="1"/>
</dbReference>
<dbReference type="InterPro" id="IPR039551">
    <property type="entry name" value="Cho/carn_acyl_trans"/>
</dbReference>
<dbReference type="GO" id="GO:0031177">
    <property type="term" value="F:phosphopantetheine binding"/>
    <property type="evidence" value="ECO:0007669"/>
    <property type="project" value="InterPro"/>
</dbReference>
<dbReference type="STRING" id="1196081.A0A364KR47"/>
<dbReference type="InterPro" id="IPR036291">
    <property type="entry name" value="NAD(P)-bd_dom_sf"/>
</dbReference>
<dbReference type="InterPro" id="IPR049900">
    <property type="entry name" value="PKS_mFAS_DH"/>
</dbReference>
<dbReference type="Gene3D" id="1.10.1200.10">
    <property type="entry name" value="ACP-like"/>
    <property type="match status" value="1"/>
</dbReference>
<dbReference type="SUPFAM" id="SSF52151">
    <property type="entry name" value="FabD/lysophospholipase-like"/>
    <property type="match status" value="1"/>
</dbReference>
<dbReference type="InterPro" id="IPR016036">
    <property type="entry name" value="Malonyl_transacylase_ACP-bd"/>
</dbReference>
<keyword evidence="3" id="KW-0596">Phosphopantetheine</keyword>
<dbReference type="SMART" id="SM00825">
    <property type="entry name" value="PKS_KS"/>
    <property type="match status" value="1"/>
</dbReference>
<dbReference type="Pfam" id="PF13602">
    <property type="entry name" value="ADH_zinc_N_2"/>
    <property type="match status" value="1"/>
</dbReference>
<keyword evidence="14" id="KW-1185">Reference proteome</keyword>
<feature type="active site" description="Proton acceptor" evidence="8">
    <location>
        <position position="2468"/>
    </location>
</feature>
<keyword evidence="7" id="KW-0012">Acyltransferase</keyword>
<dbReference type="Proteomes" id="UP000249363">
    <property type="component" value="Unassembled WGS sequence"/>
</dbReference>
<gene>
    <name evidence="13" type="ORF">BHQ10_002025</name>
</gene>
<dbReference type="InterPro" id="IPR014043">
    <property type="entry name" value="Acyl_transferase_dom"/>
</dbReference>
<dbReference type="PROSITE" id="PS00440">
    <property type="entry name" value="ACYLTRANSF_C_2"/>
    <property type="match status" value="1"/>
</dbReference>
<dbReference type="PANTHER" id="PTHR43775:SF22">
    <property type="entry name" value="SYNTHASE, PUTATIVE (JCVI)-RELATED"/>
    <property type="match status" value="1"/>
</dbReference>
<evidence type="ECO:0000256" key="1">
    <source>
        <dbReference type="ARBA" id="ARBA00005179"/>
    </source>
</evidence>
<dbReference type="SMART" id="SM00823">
    <property type="entry name" value="PKS_PP"/>
    <property type="match status" value="1"/>
</dbReference>
<feature type="active site" description="Proton donor; for dehydratase activity" evidence="9">
    <location>
        <position position="1213"/>
    </location>
</feature>
<dbReference type="GO" id="GO:0004312">
    <property type="term" value="F:fatty acid synthase activity"/>
    <property type="evidence" value="ECO:0007669"/>
    <property type="project" value="TreeGrafter"/>
</dbReference>
<keyword evidence="4" id="KW-0597">Phosphoprotein</keyword>
<dbReference type="CDD" id="cd05195">
    <property type="entry name" value="enoyl_red"/>
    <property type="match status" value="1"/>
</dbReference>
<dbReference type="InterPro" id="IPR020807">
    <property type="entry name" value="PKS_DH"/>
</dbReference>
<evidence type="ECO:0000256" key="9">
    <source>
        <dbReference type="PROSITE-ProRule" id="PRU01363"/>
    </source>
</evidence>
<dbReference type="RefSeq" id="XP_040730530.1">
    <property type="nucleotide sequence ID" value="XM_040874126.1"/>
</dbReference>
<dbReference type="SMART" id="SM01294">
    <property type="entry name" value="PKS_PP_betabranch"/>
    <property type="match status" value="1"/>
</dbReference>
<dbReference type="Gene3D" id="3.90.180.10">
    <property type="entry name" value="Medium-chain alcohol dehydrogenases, catalytic domain"/>
    <property type="match status" value="1"/>
</dbReference>
<dbReference type="InterPro" id="IPR013154">
    <property type="entry name" value="ADH-like_N"/>
</dbReference>
<organism evidence="13 14">
    <name type="scientific">Talaromyces amestolkiae</name>
    <dbReference type="NCBI Taxonomy" id="1196081"/>
    <lineage>
        <taxon>Eukaryota</taxon>
        <taxon>Fungi</taxon>
        <taxon>Dikarya</taxon>
        <taxon>Ascomycota</taxon>
        <taxon>Pezizomycotina</taxon>
        <taxon>Eurotiomycetes</taxon>
        <taxon>Eurotiomycetidae</taxon>
        <taxon>Eurotiales</taxon>
        <taxon>Trichocomaceae</taxon>
        <taxon>Talaromyces</taxon>
        <taxon>Talaromyces sect. Talaromyces</taxon>
    </lineage>
</organism>
<evidence type="ECO:0000313" key="13">
    <source>
        <dbReference type="EMBL" id="RAO66013.1"/>
    </source>
</evidence>
<dbReference type="InterPro" id="IPR020843">
    <property type="entry name" value="ER"/>
</dbReference>
<dbReference type="InterPro" id="IPR049552">
    <property type="entry name" value="PKS_DH_N"/>
</dbReference>
<dbReference type="EMBL" id="MIKG01000002">
    <property type="protein sequence ID" value="RAO66013.1"/>
    <property type="molecule type" value="Genomic_DNA"/>
</dbReference>
<dbReference type="InterPro" id="IPR020841">
    <property type="entry name" value="PKS_Beta-ketoAc_synthase_dom"/>
</dbReference>
<dbReference type="Gene3D" id="3.40.47.10">
    <property type="match status" value="1"/>
</dbReference>
<keyword evidence="6" id="KW-0511">Multifunctional enzyme</keyword>
<dbReference type="InterPro" id="IPR050091">
    <property type="entry name" value="PKS_NRPS_Biosynth_Enz"/>
</dbReference>
<dbReference type="InterPro" id="IPR023213">
    <property type="entry name" value="CAT-like_dom_sf"/>
</dbReference>
<evidence type="ECO:0000259" key="12">
    <source>
        <dbReference type="PROSITE" id="PS52019"/>
    </source>
</evidence>
<dbReference type="SMART" id="SM00829">
    <property type="entry name" value="PKS_ER"/>
    <property type="match status" value="1"/>
</dbReference>
<evidence type="ECO:0000256" key="6">
    <source>
        <dbReference type="ARBA" id="ARBA00023268"/>
    </source>
</evidence>
<evidence type="ECO:0000259" key="11">
    <source>
        <dbReference type="PROSITE" id="PS52004"/>
    </source>
</evidence>
<evidence type="ECO:0000259" key="10">
    <source>
        <dbReference type="PROSITE" id="PS50075"/>
    </source>
</evidence>
<evidence type="ECO:0000256" key="2">
    <source>
        <dbReference type="ARBA" id="ARBA00005232"/>
    </source>
</evidence>
<evidence type="ECO:0000313" key="14">
    <source>
        <dbReference type="Proteomes" id="UP000249363"/>
    </source>
</evidence>
<dbReference type="InterPro" id="IPR032821">
    <property type="entry name" value="PKS_assoc"/>
</dbReference>
<feature type="domain" description="PKS/mFAS DH" evidence="12">
    <location>
        <begin position="979"/>
        <end position="1303"/>
    </location>
</feature>
<dbReference type="SUPFAM" id="SSF47336">
    <property type="entry name" value="ACP-like"/>
    <property type="match status" value="1"/>
</dbReference>
<keyword evidence="5" id="KW-0808">Transferase</keyword>
<dbReference type="Pfam" id="PF02801">
    <property type="entry name" value="Ketoacyl-synt_C"/>
    <property type="match status" value="1"/>
</dbReference>
<accession>A0A364KR47</accession>
<dbReference type="SUPFAM" id="SSF50129">
    <property type="entry name" value="GroES-like"/>
    <property type="match status" value="1"/>
</dbReference>
<dbReference type="GO" id="GO:0016491">
    <property type="term" value="F:oxidoreductase activity"/>
    <property type="evidence" value="ECO:0007669"/>
    <property type="project" value="InterPro"/>
</dbReference>
<dbReference type="SMART" id="SM00826">
    <property type="entry name" value="PKS_DH"/>
    <property type="match status" value="1"/>
</dbReference>
<dbReference type="Gene3D" id="3.30.70.3290">
    <property type="match status" value="1"/>
</dbReference>
<evidence type="ECO:0000256" key="5">
    <source>
        <dbReference type="ARBA" id="ARBA00022679"/>
    </source>
</evidence>
<dbReference type="Pfam" id="PF14765">
    <property type="entry name" value="PS-DH"/>
    <property type="match status" value="1"/>
</dbReference>